<evidence type="ECO:0000256" key="4">
    <source>
        <dbReference type="ARBA" id="ARBA00022643"/>
    </source>
</evidence>
<proteinExistence type="inferred from homology"/>
<evidence type="ECO:0000256" key="1">
    <source>
        <dbReference type="ARBA" id="ARBA00001917"/>
    </source>
</evidence>
<keyword evidence="6 8" id="KW-0560">Oxidoreductase</keyword>
<dbReference type="OMA" id="YEGTLMC"/>
<keyword evidence="9" id="KW-1185">Reference proteome</keyword>
<dbReference type="FunFam" id="3.20.20.70:FF:000059">
    <property type="entry name" value="N-ethylmaleimide reductase, FMN-linked"/>
    <property type="match status" value="1"/>
</dbReference>
<evidence type="ECO:0000256" key="3">
    <source>
        <dbReference type="ARBA" id="ARBA00022630"/>
    </source>
</evidence>
<dbReference type="InterPro" id="IPR001155">
    <property type="entry name" value="OxRdtase_FMN_N"/>
</dbReference>
<keyword evidence="4" id="KW-0288">FMN</keyword>
<dbReference type="AlphaFoldDB" id="A0A2P6RKN2"/>
<dbReference type="GO" id="GO:0016629">
    <property type="term" value="F:12-oxophytodienoate reductase activity"/>
    <property type="evidence" value="ECO:0007669"/>
    <property type="project" value="UniProtKB-EC"/>
</dbReference>
<gene>
    <name evidence="8" type="ORF">RchiOBHm_Chr2g0094611</name>
</gene>
<dbReference type="PANTHER" id="PTHR22893:SF112">
    <property type="entry name" value="12-OXOPHYTODIENOATE REDUCTASE 3"/>
    <property type="match status" value="1"/>
</dbReference>
<dbReference type="Pfam" id="PF00724">
    <property type="entry name" value="Oxidored_FMN"/>
    <property type="match status" value="1"/>
</dbReference>
<dbReference type="CDD" id="cd02933">
    <property type="entry name" value="OYE_like_FMN"/>
    <property type="match status" value="1"/>
</dbReference>
<comment type="similarity">
    <text evidence="2">Belongs to the NADH:flavin oxidoreductase/NADH oxidase family.</text>
</comment>
<comment type="caution">
    <text evidence="8">The sequence shown here is derived from an EMBL/GenBank/DDBJ whole genome shotgun (WGS) entry which is preliminary data.</text>
</comment>
<dbReference type="PANTHER" id="PTHR22893">
    <property type="entry name" value="NADH OXIDOREDUCTASE-RELATED"/>
    <property type="match status" value="1"/>
</dbReference>
<dbReference type="InterPro" id="IPR013785">
    <property type="entry name" value="Aldolase_TIM"/>
</dbReference>
<dbReference type="EC" id="1.3.1.42" evidence="8"/>
<protein>
    <submittedName>
        <fullName evidence="8">Putative 12-oxophytodienoate reductase</fullName>
        <ecNumber evidence="8">1.3.1.42</ecNumber>
    </submittedName>
</protein>
<evidence type="ECO:0000256" key="5">
    <source>
        <dbReference type="ARBA" id="ARBA00022857"/>
    </source>
</evidence>
<comment type="cofactor">
    <cofactor evidence="1">
        <name>FMN</name>
        <dbReference type="ChEBI" id="CHEBI:58210"/>
    </cofactor>
</comment>
<dbReference type="Gene3D" id="3.20.20.70">
    <property type="entry name" value="Aldolase class I"/>
    <property type="match status" value="1"/>
</dbReference>
<organism evidence="8 9">
    <name type="scientific">Rosa chinensis</name>
    <name type="common">China rose</name>
    <dbReference type="NCBI Taxonomy" id="74649"/>
    <lineage>
        <taxon>Eukaryota</taxon>
        <taxon>Viridiplantae</taxon>
        <taxon>Streptophyta</taxon>
        <taxon>Embryophyta</taxon>
        <taxon>Tracheophyta</taxon>
        <taxon>Spermatophyta</taxon>
        <taxon>Magnoliopsida</taxon>
        <taxon>eudicotyledons</taxon>
        <taxon>Gunneridae</taxon>
        <taxon>Pentapetalae</taxon>
        <taxon>rosids</taxon>
        <taxon>fabids</taxon>
        <taxon>Rosales</taxon>
        <taxon>Rosaceae</taxon>
        <taxon>Rosoideae</taxon>
        <taxon>Rosoideae incertae sedis</taxon>
        <taxon>Rosa</taxon>
    </lineage>
</organism>
<dbReference type="SUPFAM" id="SSF51395">
    <property type="entry name" value="FMN-linked oxidoreductases"/>
    <property type="match status" value="1"/>
</dbReference>
<feature type="domain" description="NADH:flavin oxidoreductase/NADH oxidase N-terminal" evidence="7">
    <location>
        <begin position="11"/>
        <end position="371"/>
    </location>
</feature>
<evidence type="ECO:0000259" key="7">
    <source>
        <dbReference type="Pfam" id="PF00724"/>
    </source>
</evidence>
<keyword evidence="3" id="KW-0285">Flavoprotein</keyword>
<dbReference type="GO" id="GO:0005777">
    <property type="term" value="C:peroxisome"/>
    <property type="evidence" value="ECO:0007669"/>
    <property type="project" value="TreeGrafter"/>
</dbReference>
<reference evidence="8 9" key="1">
    <citation type="journal article" date="2018" name="Nat. Genet.">
        <title>The Rosa genome provides new insights in the design of modern roses.</title>
        <authorList>
            <person name="Bendahmane M."/>
        </authorList>
    </citation>
    <scope>NUCLEOTIDE SEQUENCE [LARGE SCALE GENOMIC DNA]</scope>
    <source>
        <strain evidence="9">cv. Old Blush</strain>
    </source>
</reference>
<dbReference type="Proteomes" id="UP000238479">
    <property type="component" value="Chromosome 2"/>
</dbReference>
<evidence type="ECO:0000313" key="8">
    <source>
        <dbReference type="EMBL" id="PRQ46961.1"/>
    </source>
</evidence>
<evidence type="ECO:0000313" key="9">
    <source>
        <dbReference type="Proteomes" id="UP000238479"/>
    </source>
</evidence>
<accession>A0A2P6RKN2</accession>
<sequence length="402" mass="45045">MADSSSTGLTLFSPYKMGKFNLAHRVVLAPLTRCRALNKVPQPSLVEYYSQRSTPGGFLITEGTSPSDASAGFPHVPGIYTDEQVEAWKKVVDAVHAKGAIIFCQLWHVGGASHQGNFVTYMFKWQSFVLQFFNLLGDHQFLQPTTPSQRDGKYVLLPDGSHDAYSEPRRLETHEIPQIVEQYRHAALNAIRAGFDGIEIHSAHGYLIDQFLKDGINDRTDEYGGSLENRRKFLIETVQAVVEAVGADRVAVRISLGMDHLDAIDSDPIVLGLAVIERLNKLQQNVGSKLAYLHVMPRFAAHGQVEFDQDEARFMRTLRNAYEGTFMASGGFTRELGMDDVASDDTDLVSYGRQFISNPDLVLRFKLNAPLNKYNRETFYTHDPVVGYTDYPFLNSESVKEN</sequence>
<dbReference type="Gramene" id="PRQ46961">
    <property type="protein sequence ID" value="PRQ46961"/>
    <property type="gene ID" value="RchiOBHm_Chr2g0094611"/>
</dbReference>
<evidence type="ECO:0000256" key="6">
    <source>
        <dbReference type="ARBA" id="ARBA00023002"/>
    </source>
</evidence>
<dbReference type="GO" id="GO:0005829">
    <property type="term" value="C:cytosol"/>
    <property type="evidence" value="ECO:0007669"/>
    <property type="project" value="UniProtKB-ARBA"/>
</dbReference>
<dbReference type="GO" id="GO:0031408">
    <property type="term" value="P:oxylipin biosynthetic process"/>
    <property type="evidence" value="ECO:0007669"/>
    <property type="project" value="TreeGrafter"/>
</dbReference>
<dbReference type="STRING" id="74649.A0A2P6RKN2"/>
<keyword evidence="5" id="KW-0521">NADP</keyword>
<dbReference type="GO" id="GO:0010181">
    <property type="term" value="F:FMN binding"/>
    <property type="evidence" value="ECO:0007669"/>
    <property type="project" value="InterPro"/>
</dbReference>
<dbReference type="GO" id="GO:0009695">
    <property type="term" value="P:jasmonic acid biosynthetic process"/>
    <property type="evidence" value="ECO:0007669"/>
    <property type="project" value="TreeGrafter"/>
</dbReference>
<name>A0A2P6RKN2_ROSCH</name>
<dbReference type="InterPro" id="IPR045247">
    <property type="entry name" value="Oye-like"/>
</dbReference>
<evidence type="ECO:0000256" key="2">
    <source>
        <dbReference type="ARBA" id="ARBA00005979"/>
    </source>
</evidence>
<dbReference type="EMBL" id="PDCK01000040">
    <property type="protein sequence ID" value="PRQ46961.1"/>
    <property type="molecule type" value="Genomic_DNA"/>
</dbReference>